<dbReference type="SUPFAM" id="SSF52317">
    <property type="entry name" value="Class I glutamine amidotransferase-like"/>
    <property type="match status" value="1"/>
</dbReference>
<dbReference type="RefSeq" id="WP_073344132.1">
    <property type="nucleotide sequence ID" value="NZ_FQVH01000019.1"/>
</dbReference>
<evidence type="ECO:0000313" key="13">
    <source>
        <dbReference type="EMBL" id="SHF35373.1"/>
    </source>
</evidence>
<evidence type="ECO:0000256" key="11">
    <source>
        <dbReference type="PIRSR" id="PIRSR005639-1"/>
    </source>
</evidence>
<dbReference type="GO" id="GO:0006543">
    <property type="term" value="P:L-glutamine catabolic process"/>
    <property type="evidence" value="ECO:0007669"/>
    <property type="project" value="UniProtKB-UniRule"/>
</dbReference>
<dbReference type="AlphaFoldDB" id="A0A1M5AYV0"/>
<evidence type="ECO:0000256" key="6">
    <source>
        <dbReference type="ARBA" id="ARBA00047992"/>
    </source>
</evidence>
<dbReference type="GO" id="GO:1903600">
    <property type="term" value="C:glutaminase complex"/>
    <property type="evidence" value="ECO:0007669"/>
    <property type="project" value="TreeGrafter"/>
</dbReference>
<evidence type="ECO:0000256" key="4">
    <source>
        <dbReference type="ARBA" id="ARBA00022962"/>
    </source>
</evidence>
<keyword evidence="4 10" id="KW-0315">Glutamine amidotransferase</keyword>
<feature type="active site" description="Charge relay system" evidence="10 11">
    <location>
        <position position="185"/>
    </location>
</feature>
<comment type="subunit">
    <text evidence="9 10">In the presence of PdxS, forms a dodecamer of heterodimers. Only shows activity in the heterodimer.</text>
</comment>
<dbReference type="CDD" id="cd01749">
    <property type="entry name" value="GATase1_PB"/>
    <property type="match status" value="1"/>
</dbReference>
<comment type="pathway">
    <text evidence="10">Cofactor biosynthesis; pyridoxal 5'-phosphate biosynthesis.</text>
</comment>
<reference evidence="13 14" key="1">
    <citation type="submission" date="2016-11" db="EMBL/GenBank/DDBJ databases">
        <authorList>
            <person name="Jaros S."/>
            <person name="Januszkiewicz K."/>
            <person name="Wedrychowicz H."/>
        </authorList>
    </citation>
    <scope>NUCLEOTIDE SEQUENCE [LARGE SCALE GENOMIC DNA]</scope>
    <source>
        <strain evidence="13 14">DSM 17918</strain>
    </source>
</reference>
<dbReference type="FunFam" id="3.40.50.880:FF:000010">
    <property type="entry name" value="uncharacterized protein LOC100176842 isoform X2"/>
    <property type="match status" value="1"/>
</dbReference>
<proteinExistence type="inferred from homology"/>
<sequence>MVAAEFTKNEGVLNIGVLAVQGSVVEHVNMLKKIDGVKPIEVKIPEQLYHIDGLILPGGESTAIGKLIEDYGLNNIIVERAKKGMPIWGTCAGMILMAKKITGQNKTYLNLMDIVVKRNAYGSQLDSFATHEVIPAVSDKPLKMVFIRAPYVEDIADTVEILAKVDGHIVAVKQDNLIATSFHPELTDDTSFHRYFIKIVRESIN</sequence>
<dbReference type="Pfam" id="PF01174">
    <property type="entry name" value="SNO"/>
    <property type="match status" value="1"/>
</dbReference>
<dbReference type="EC" id="3.5.1.2" evidence="10"/>
<dbReference type="NCBIfam" id="TIGR03800">
    <property type="entry name" value="PLP_synth_Pdx2"/>
    <property type="match status" value="1"/>
</dbReference>
<feature type="active site" description="Nucleophile" evidence="10 11">
    <location>
        <position position="91"/>
    </location>
</feature>
<dbReference type="PANTHER" id="PTHR31559">
    <property type="entry name" value="PYRIDOXAL 5'-PHOSPHATE SYNTHASE SUBUNIT SNO"/>
    <property type="match status" value="1"/>
</dbReference>
<feature type="binding site" evidence="10 12">
    <location>
        <position position="118"/>
    </location>
    <ligand>
        <name>L-glutamine</name>
        <dbReference type="ChEBI" id="CHEBI:58359"/>
    </ligand>
</feature>
<evidence type="ECO:0000256" key="12">
    <source>
        <dbReference type="PIRSR" id="PIRSR005639-2"/>
    </source>
</evidence>
<dbReference type="PROSITE" id="PS51130">
    <property type="entry name" value="PDXT_SNO_2"/>
    <property type="match status" value="1"/>
</dbReference>
<evidence type="ECO:0000256" key="10">
    <source>
        <dbReference type="HAMAP-Rule" id="MF_01615"/>
    </source>
</evidence>
<evidence type="ECO:0000256" key="2">
    <source>
        <dbReference type="ARBA" id="ARBA00022801"/>
    </source>
</evidence>
<dbReference type="InterPro" id="IPR029062">
    <property type="entry name" value="Class_I_gatase-like"/>
</dbReference>
<evidence type="ECO:0000256" key="1">
    <source>
        <dbReference type="ARBA" id="ARBA00008345"/>
    </source>
</evidence>
<dbReference type="UniPathway" id="UPA00245"/>
<evidence type="ECO:0000256" key="3">
    <source>
        <dbReference type="ARBA" id="ARBA00022898"/>
    </source>
</evidence>
<name>A0A1M5AYV0_9THEO</name>
<dbReference type="GO" id="GO:0005829">
    <property type="term" value="C:cytosol"/>
    <property type="evidence" value="ECO:0007669"/>
    <property type="project" value="TreeGrafter"/>
</dbReference>
<dbReference type="EMBL" id="FQVH01000019">
    <property type="protein sequence ID" value="SHF35373.1"/>
    <property type="molecule type" value="Genomic_DNA"/>
</dbReference>
<dbReference type="Gene3D" id="3.40.50.880">
    <property type="match status" value="1"/>
</dbReference>
<evidence type="ECO:0000313" key="14">
    <source>
        <dbReference type="Proteomes" id="UP000184088"/>
    </source>
</evidence>
<dbReference type="InterPro" id="IPR002161">
    <property type="entry name" value="PdxT/SNO"/>
</dbReference>
<comment type="similarity">
    <text evidence="1 10">Belongs to the glutaminase PdxT/SNO family.</text>
</comment>
<dbReference type="PANTHER" id="PTHR31559:SF0">
    <property type="entry name" value="PYRIDOXAL 5'-PHOSPHATE SYNTHASE SUBUNIT SNO1-RELATED"/>
    <property type="match status" value="1"/>
</dbReference>
<dbReference type="InterPro" id="IPR021196">
    <property type="entry name" value="PdxT/SNO_CS"/>
</dbReference>
<accession>A0A1M5AYV0</accession>
<dbReference type="STRING" id="1121256.SAMN02746089_01746"/>
<keyword evidence="5 10" id="KW-0456">Lyase</keyword>
<comment type="catalytic activity">
    <reaction evidence="6 10">
        <text>aldehydo-D-ribose 5-phosphate + D-glyceraldehyde 3-phosphate + L-glutamine = pyridoxal 5'-phosphate + L-glutamate + phosphate + 3 H2O + H(+)</text>
        <dbReference type="Rhea" id="RHEA:31507"/>
        <dbReference type="ChEBI" id="CHEBI:15377"/>
        <dbReference type="ChEBI" id="CHEBI:15378"/>
        <dbReference type="ChEBI" id="CHEBI:29985"/>
        <dbReference type="ChEBI" id="CHEBI:43474"/>
        <dbReference type="ChEBI" id="CHEBI:58273"/>
        <dbReference type="ChEBI" id="CHEBI:58359"/>
        <dbReference type="ChEBI" id="CHEBI:59776"/>
        <dbReference type="ChEBI" id="CHEBI:597326"/>
        <dbReference type="EC" id="4.3.3.6"/>
    </reaction>
</comment>
<evidence type="ECO:0000256" key="9">
    <source>
        <dbReference type="ARBA" id="ARBA00064749"/>
    </source>
</evidence>
<dbReference type="PROSITE" id="PS51273">
    <property type="entry name" value="GATASE_TYPE_1"/>
    <property type="match status" value="1"/>
</dbReference>
<evidence type="ECO:0000256" key="7">
    <source>
        <dbReference type="ARBA" id="ARBA00049534"/>
    </source>
</evidence>
<dbReference type="PIRSF" id="PIRSF005639">
    <property type="entry name" value="Glut_amidoT_SNO"/>
    <property type="match status" value="1"/>
</dbReference>
<evidence type="ECO:0000256" key="8">
    <source>
        <dbReference type="ARBA" id="ARBA00054599"/>
    </source>
</evidence>
<comment type="catalytic activity">
    <reaction evidence="7 10">
        <text>L-glutamine + H2O = L-glutamate + NH4(+)</text>
        <dbReference type="Rhea" id="RHEA:15889"/>
        <dbReference type="ChEBI" id="CHEBI:15377"/>
        <dbReference type="ChEBI" id="CHEBI:28938"/>
        <dbReference type="ChEBI" id="CHEBI:29985"/>
        <dbReference type="ChEBI" id="CHEBI:58359"/>
        <dbReference type="EC" id="3.5.1.2"/>
    </reaction>
</comment>
<dbReference type="GO" id="GO:0036381">
    <property type="term" value="F:pyridoxal 5'-phosphate synthase (glutamine hydrolysing) activity"/>
    <property type="evidence" value="ECO:0007669"/>
    <property type="project" value="UniProtKB-UniRule"/>
</dbReference>
<organism evidence="13 14">
    <name type="scientific">Caldanaerobius fijiensis DSM 17918</name>
    <dbReference type="NCBI Taxonomy" id="1121256"/>
    <lineage>
        <taxon>Bacteria</taxon>
        <taxon>Bacillati</taxon>
        <taxon>Bacillota</taxon>
        <taxon>Clostridia</taxon>
        <taxon>Thermoanaerobacterales</taxon>
        <taxon>Thermoanaerobacteraceae</taxon>
        <taxon>Caldanaerobius</taxon>
    </lineage>
</organism>
<keyword evidence="3 10" id="KW-0663">Pyridoxal phosphate</keyword>
<dbReference type="GO" id="GO:0042823">
    <property type="term" value="P:pyridoxal phosphate biosynthetic process"/>
    <property type="evidence" value="ECO:0007669"/>
    <property type="project" value="UniProtKB-UniRule"/>
</dbReference>
<comment type="function">
    <text evidence="8 10">Catalyzes the hydrolysis of glutamine to glutamate and ammonia as part of the biosynthesis of pyridoxal 5'-phosphate. The resulting ammonia molecule is channeled to the active site of PdxS.</text>
</comment>
<dbReference type="Proteomes" id="UP000184088">
    <property type="component" value="Unassembled WGS sequence"/>
</dbReference>
<dbReference type="EC" id="4.3.3.6" evidence="10"/>
<dbReference type="PROSITE" id="PS01236">
    <property type="entry name" value="PDXT_SNO_1"/>
    <property type="match status" value="1"/>
</dbReference>
<dbReference type="GO" id="GO:0004359">
    <property type="term" value="F:glutaminase activity"/>
    <property type="evidence" value="ECO:0007669"/>
    <property type="project" value="UniProtKB-UniRule"/>
</dbReference>
<evidence type="ECO:0000256" key="5">
    <source>
        <dbReference type="ARBA" id="ARBA00023239"/>
    </source>
</evidence>
<keyword evidence="14" id="KW-1185">Reference proteome</keyword>
<dbReference type="HAMAP" id="MF_01615">
    <property type="entry name" value="PdxT"/>
    <property type="match status" value="1"/>
</dbReference>
<gene>
    <name evidence="10" type="primary">pdxT</name>
    <name evidence="13" type="ORF">SAMN02746089_01746</name>
</gene>
<keyword evidence="2 10" id="KW-0378">Hydrolase</keyword>
<feature type="binding site" evidence="10 12">
    <location>
        <begin position="147"/>
        <end position="148"/>
    </location>
    <ligand>
        <name>L-glutamine</name>
        <dbReference type="ChEBI" id="CHEBI:58359"/>
    </ligand>
</feature>
<feature type="active site" description="Charge relay system" evidence="10 11">
    <location>
        <position position="183"/>
    </location>
</feature>
<dbReference type="OrthoDB" id="9810320at2"/>
<protein>
    <recommendedName>
        <fullName evidence="10">Pyridoxal 5'-phosphate synthase subunit PdxT</fullName>
        <ecNumber evidence="10">4.3.3.6</ecNumber>
    </recommendedName>
    <alternativeName>
        <fullName evidence="10">Pdx2</fullName>
    </alternativeName>
    <alternativeName>
        <fullName evidence="10">Pyridoxal 5'-phosphate synthase glutaminase subunit</fullName>
        <ecNumber evidence="10">3.5.1.2</ecNumber>
    </alternativeName>
</protein>
<dbReference type="GO" id="GO:0008614">
    <property type="term" value="P:pyridoxine metabolic process"/>
    <property type="evidence" value="ECO:0007669"/>
    <property type="project" value="TreeGrafter"/>
</dbReference>
<feature type="binding site" evidence="10 12">
    <location>
        <begin position="59"/>
        <end position="61"/>
    </location>
    <ligand>
        <name>L-glutamine</name>
        <dbReference type="ChEBI" id="CHEBI:58359"/>
    </ligand>
</feature>